<dbReference type="RefSeq" id="WP_166512167.1">
    <property type="nucleotide sequence ID" value="NZ_VNHM01000012.1"/>
</dbReference>
<gene>
    <name evidence="5" type="ORF">LX24_02177</name>
</gene>
<evidence type="ECO:0000313" key="5">
    <source>
        <dbReference type="EMBL" id="TYO94708.1"/>
    </source>
</evidence>
<feature type="region of interest" description="Disordered" evidence="3">
    <location>
        <begin position="608"/>
        <end position="638"/>
    </location>
</feature>
<dbReference type="GO" id="GO:0009847">
    <property type="term" value="P:spore germination"/>
    <property type="evidence" value="ECO:0007669"/>
    <property type="project" value="InterPro"/>
</dbReference>
<proteinExistence type="inferred from homology"/>
<dbReference type="PANTHER" id="PTHR22550:SF5">
    <property type="entry name" value="LEUCINE ZIPPER PROTEIN 4"/>
    <property type="match status" value="1"/>
</dbReference>
<feature type="transmembrane region" description="Helical" evidence="4">
    <location>
        <begin position="487"/>
        <end position="506"/>
    </location>
</feature>
<dbReference type="AlphaFoldDB" id="A0A5S4ZPH9"/>
<dbReference type="InterPro" id="IPR050768">
    <property type="entry name" value="UPF0353/GerABKA_families"/>
</dbReference>
<feature type="region of interest" description="Disordered" evidence="3">
    <location>
        <begin position="28"/>
        <end position="108"/>
    </location>
</feature>
<name>A0A5S4ZPH9_9FIRM</name>
<comment type="caution">
    <text evidence="5">The sequence shown here is derived from an EMBL/GenBank/DDBJ whole genome shotgun (WGS) entry which is preliminary data.</text>
</comment>
<evidence type="ECO:0000313" key="6">
    <source>
        <dbReference type="Proteomes" id="UP000323166"/>
    </source>
</evidence>
<protein>
    <submittedName>
        <fullName evidence="5">Spore germination protein KA</fullName>
    </submittedName>
</protein>
<evidence type="ECO:0000256" key="4">
    <source>
        <dbReference type="SAM" id="Phobius"/>
    </source>
</evidence>
<keyword evidence="6" id="KW-1185">Reference proteome</keyword>
<dbReference type="GO" id="GO:0016020">
    <property type="term" value="C:membrane"/>
    <property type="evidence" value="ECO:0007669"/>
    <property type="project" value="InterPro"/>
</dbReference>
<evidence type="ECO:0000256" key="1">
    <source>
        <dbReference type="ARBA" id="ARBA00005278"/>
    </source>
</evidence>
<accession>A0A5S4ZPH9</accession>
<feature type="transmembrane region" description="Helical" evidence="4">
    <location>
        <begin position="512"/>
        <end position="533"/>
    </location>
</feature>
<feature type="compositionally biased region" description="Basic and acidic residues" evidence="3">
    <location>
        <begin position="61"/>
        <end position="72"/>
    </location>
</feature>
<dbReference type="Proteomes" id="UP000323166">
    <property type="component" value="Unassembled WGS sequence"/>
</dbReference>
<organism evidence="5 6">
    <name type="scientific">Desulfallas thermosapovorans DSM 6562</name>
    <dbReference type="NCBI Taxonomy" id="1121431"/>
    <lineage>
        <taxon>Bacteria</taxon>
        <taxon>Bacillati</taxon>
        <taxon>Bacillota</taxon>
        <taxon>Clostridia</taxon>
        <taxon>Eubacteriales</taxon>
        <taxon>Desulfallaceae</taxon>
        <taxon>Desulfallas</taxon>
    </lineage>
</organism>
<feature type="transmembrane region" description="Helical" evidence="4">
    <location>
        <begin position="420"/>
        <end position="442"/>
    </location>
</feature>
<feature type="transmembrane region" description="Helical" evidence="4">
    <location>
        <begin position="545"/>
        <end position="569"/>
    </location>
</feature>
<dbReference type="InterPro" id="IPR004995">
    <property type="entry name" value="Spore_Ger"/>
</dbReference>
<keyword evidence="2 4" id="KW-0472">Membrane</keyword>
<keyword evidence="4" id="KW-0812">Transmembrane</keyword>
<evidence type="ECO:0000256" key="2">
    <source>
        <dbReference type="ARBA" id="ARBA00023136"/>
    </source>
</evidence>
<evidence type="ECO:0000256" key="3">
    <source>
        <dbReference type="SAM" id="MobiDB-lite"/>
    </source>
</evidence>
<dbReference type="PANTHER" id="PTHR22550">
    <property type="entry name" value="SPORE GERMINATION PROTEIN"/>
    <property type="match status" value="1"/>
</dbReference>
<keyword evidence="4" id="KW-1133">Transmembrane helix</keyword>
<sequence>MLWWKRLSKYLLYQEPHPYKSLFESGAEDRAEKGVGNQQKNTDAAPEQSEREEIPGSEYAEQSKSERAENAKPRRNGSNVPNGRRSTRKRSRGSTVMQDKPAGRVSENQDIDAIIHEKVELVYDLEQNRQTLAKIFRVPRNKDVVFRSLTIGIDPPVKALLVFIDGITNSQVQNMAILQPLMLLSGIFVHGTGGETGPRVDTFFKDTFDRAKEALVPNNQVTVTHTYARVAEDVLGGNSALLIDGYNQALLLETKGWQYRSVTTPQVEAVIRGPQEAFTEQIRVNTSLVRKIIHRPSLITEFIKVGNSAPMQCAIMYLDDLANPDLVREVKHRLESVSGDFMHETGLLEQMIEDTPWLLVPQILTTERPDRVAASLLEGQVAILVDGNPFVMVVPCTFFALMQAPEDAYIRWPLGSFVRIIRYLGLFLTLLLPAHYVAIIAYHQEFIPTDLLLAITGSREKVPFPSIVEVLIMELSFELIREAGIRIPGTVGTTLGIVGALILGQAAVAANIVSPILIIVVAVTALGSFAIPNYSFSLTVRVLRFYYIILGSFLGLLGIMVGFFIHLGVTATLKSFGVPFWAPVAPVTRKGNDYFLRGPQWRQKSRPDYLEPLQIQRQPKKSRGWRYDKEPWGGAGAN</sequence>
<dbReference type="EMBL" id="VNHM01000012">
    <property type="protein sequence ID" value="TYO94708.1"/>
    <property type="molecule type" value="Genomic_DNA"/>
</dbReference>
<comment type="similarity">
    <text evidence="1">Belongs to the GerABKA family.</text>
</comment>
<reference evidence="5 6" key="1">
    <citation type="submission" date="2019-07" db="EMBL/GenBank/DDBJ databases">
        <title>Genomic Encyclopedia of Type Strains, Phase I: the one thousand microbial genomes (KMG-I) project.</title>
        <authorList>
            <person name="Kyrpides N."/>
        </authorList>
    </citation>
    <scope>NUCLEOTIDE SEQUENCE [LARGE SCALE GENOMIC DNA]</scope>
    <source>
        <strain evidence="5 6">DSM 6562</strain>
    </source>
</reference>
<dbReference type="Pfam" id="PF03323">
    <property type="entry name" value="GerA"/>
    <property type="match status" value="1"/>
</dbReference>